<evidence type="ECO:0000256" key="7">
    <source>
        <dbReference type="ARBA" id="ARBA00023122"/>
    </source>
</evidence>
<dbReference type="PANTHER" id="PTHR22777">
    <property type="entry name" value="HEMOLYSIN-RELATED"/>
    <property type="match status" value="1"/>
</dbReference>
<dbReference type="FunFam" id="3.10.580.10:FF:000008">
    <property type="entry name" value="Integral membrane protein TerC"/>
    <property type="match status" value="1"/>
</dbReference>
<dbReference type="SUPFAM" id="SSF54631">
    <property type="entry name" value="CBS-domain pair"/>
    <property type="match status" value="1"/>
</dbReference>
<keyword evidence="5" id="KW-0677">Repeat</keyword>
<feature type="transmembrane region" description="Helical" evidence="11">
    <location>
        <begin position="184"/>
        <end position="207"/>
    </location>
</feature>
<keyword evidence="4 11" id="KW-0812">Transmembrane</keyword>
<evidence type="ECO:0000256" key="2">
    <source>
        <dbReference type="ARBA" id="ARBA00006337"/>
    </source>
</evidence>
<feature type="transmembrane region" description="Helical" evidence="11">
    <location>
        <begin position="88"/>
        <end position="105"/>
    </location>
</feature>
<feature type="domain" description="CBS" evidence="12">
    <location>
        <begin position="364"/>
        <end position="421"/>
    </location>
</feature>
<evidence type="ECO:0000256" key="6">
    <source>
        <dbReference type="ARBA" id="ARBA00022989"/>
    </source>
</evidence>
<dbReference type="AlphaFoldDB" id="A0A3S4JWU8"/>
<dbReference type="PROSITE" id="PS51371">
    <property type="entry name" value="CBS"/>
    <property type="match status" value="2"/>
</dbReference>
<comment type="similarity">
    <text evidence="2">Belongs to the UPF0053 family.</text>
</comment>
<evidence type="ECO:0000313" key="14">
    <source>
        <dbReference type="Proteomes" id="UP000271603"/>
    </source>
</evidence>
<accession>A0A3S4JWU8</accession>
<dbReference type="GO" id="GO:0050660">
    <property type="term" value="F:flavin adenine dinucleotide binding"/>
    <property type="evidence" value="ECO:0007669"/>
    <property type="project" value="InterPro"/>
</dbReference>
<evidence type="ECO:0000256" key="4">
    <source>
        <dbReference type="ARBA" id="ARBA00022692"/>
    </source>
</evidence>
<dbReference type="PANTHER" id="PTHR22777:SF15">
    <property type="entry name" value="UPF0053 INNER MEMBRANE PROTEIN YOAE"/>
    <property type="match status" value="1"/>
</dbReference>
<keyword evidence="3" id="KW-1003">Cell membrane</keyword>
<keyword evidence="7 9" id="KW-0129">CBS domain</keyword>
<feature type="transmembrane region" description="Helical" evidence="11">
    <location>
        <begin position="154"/>
        <end position="172"/>
    </location>
</feature>
<name>A0A3S4JWU8_SERRU</name>
<comment type="subcellular location">
    <subcellularLocation>
        <location evidence="1">Cell membrane</location>
        <topology evidence="1">Multi-pass membrane protein</topology>
    </subcellularLocation>
</comment>
<keyword evidence="8 11" id="KW-0472">Membrane</keyword>
<evidence type="ECO:0000256" key="5">
    <source>
        <dbReference type="ARBA" id="ARBA00022737"/>
    </source>
</evidence>
<reference evidence="13 14" key="1">
    <citation type="submission" date="2018-12" db="EMBL/GenBank/DDBJ databases">
        <authorList>
            <consortium name="Pathogen Informatics"/>
        </authorList>
    </citation>
    <scope>NUCLEOTIDE SEQUENCE [LARGE SCALE GENOMIC DNA]</scope>
    <source>
        <strain evidence="13 14">NCTC9419</strain>
    </source>
</reference>
<dbReference type="InterPro" id="IPR046342">
    <property type="entry name" value="CBS_dom_sf"/>
</dbReference>
<protein>
    <submittedName>
        <fullName evidence="13">Magnesium/cobalt efflux protein CorC</fullName>
    </submittedName>
</protein>
<feature type="transmembrane region" description="Helical" evidence="11">
    <location>
        <begin position="213"/>
        <end position="231"/>
    </location>
</feature>
<evidence type="ECO:0000259" key="12">
    <source>
        <dbReference type="PROSITE" id="PS51371"/>
    </source>
</evidence>
<dbReference type="CDD" id="cd04590">
    <property type="entry name" value="CBS_pair_CorC_HlyC_assoc"/>
    <property type="match status" value="1"/>
</dbReference>
<dbReference type="Pfam" id="PF03471">
    <property type="entry name" value="CorC_HlyC"/>
    <property type="match status" value="1"/>
</dbReference>
<dbReference type="SMART" id="SM01091">
    <property type="entry name" value="CorC_HlyC"/>
    <property type="match status" value="1"/>
</dbReference>
<dbReference type="InterPro" id="IPR005170">
    <property type="entry name" value="Transptr-assoc_dom"/>
</dbReference>
<dbReference type="STRING" id="61652.AXX16_2419"/>
<keyword evidence="6 11" id="KW-1133">Transmembrane helix</keyword>
<evidence type="ECO:0000256" key="10">
    <source>
        <dbReference type="SAM" id="MobiDB-lite"/>
    </source>
</evidence>
<sequence>MEFLMDPSIWAGLLTLVVLEIVLGIDNLVFIAILADKLPPKLRDKARIMGLSLALIMRLGLLSVISWMVTLTTPLFSVADFSFSGRDLILLFGGVFLLFKATMELHERLEGRTHQDEGNRGYAKFWAVVVQIVILDAVFSLDAVITAVGMVNDLPVMMTAVVIAMVVMLMASKPLTNFVNAHPTIVVLCLSFLLMIGLSLIAEGFGLHIPKGYLYAAIGFSILIELFNQIARRNFIKHQERRPMRERTAEAIMRLMGQQRAQQQTTEDVRLPADETFAEEERYMISGVLTLASRSLRSVMTPRTEISWVDCDRSRDEVRAQLLDTPHSLFPVCRDELDEVIGVVRAKDLLVALEQGEDIAEFAARTPPIVVPETMDVINLLAVLRRAKGRLVVVTNEFGVVQGLVTPLDVLEAIAGEFPDEDETPDIVADGDSWLVQGGADLHSLEQALNCQDLVSPTEDYASLAGFLLSHYGQMPAVGEVLEQNGLRFEILAASEYRIELVRISQVQPEQADPNNHHQPEAQASGFISPPNSALPPRRADVLHSPATTAETPESASAWQNNTPAAHRPDADTGNRPVRRFPPLQLPALTSDGGRA</sequence>
<dbReference type="Proteomes" id="UP000271603">
    <property type="component" value="Chromosome"/>
</dbReference>
<dbReference type="Pfam" id="PF03741">
    <property type="entry name" value="TerC"/>
    <property type="match status" value="1"/>
</dbReference>
<dbReference type="InterPro" id="IPR005496">
    <property type="entry name" value="Integral_membrane_TerC"/>
</dbReference>
<evidence type="ECO:0000256" key="9">
    <source>
        <dbReference type="PROSITE-ProRule" id="PRU00703"/>
    </source>
</evidence>
<feature type="domain" description="CBS" evidence="12">
    <location>
        <begin position="300"/>
        <end position="359"/>
    </location>
</feature>
<feature type="compositionally biased region" description="Low complexity" evidence="10">
    <location>
        <begin position="545"/>
        <end position="558"/>
    </location>
</feature>
<gene>
    <name evidence="13" type="primary">yoaE_3</name>
    <name evidence="13" type="ORF">NCTC9419_05839</name>
</gene>
<dbReference type="InterPro" id="IPR016169">
    <property type="entry name" value="FAD-bd_PCMH_sub2"/>
</dbReference>
<feature type="region of interest" description="Disordered" evidence="10">
    <location>
        <begin position="508"/>
        <end position="596"/>
    </location>
</feature>
<dbReference type="Gene3D" id="3.10.580.10">
    <property type="entry name" value="CBS-domain"/>
    <property type="match status" value="1"/>
</dbReference>
<evidence type="ECO:0000256" key="8">
    <source>
        <dbReference type="ARBA" id="ARBA00023136"/>
    </source>
</evidence>
<feature type="transmembrane region" description="Helical" evidence="11">
    <location>
        <begin position="12"/>
        <end position="34"/>
    </location>
</feature>
<evidence type="ECO:0000313" key="13">
    <source>
        <dbReference type="EMBL" id="VEA74187.1"/>
    </source>
</evidence>
<evidence type="ECO:0000256" key="3">
    <source>
        <dbReference type="ARBA" id="ARBA00022475"/>
    </source>
</evidence>
<dbReference type="SUPFAM" id="SSF56176">
    <property type="entry name" value="FAD-binding/transporter-associated domain-like"/>
    <property type="match status" value="1"/>
</dbReference>
<organism evidence="13 14">
    <name type="scientific">Serratia rubidaea</name>
    <name type="common">Serratia marinorubra</name>
    <dbReference type="NCBI Taxonomy" id="61652"/>
    <lineage>
        <taxon>Bacteria</taxon>
        <taxon>Pseudomonadati</taxon>
        <taxon>Pseudomonadota</taxon>
        <taxon>Gammaproteobacteria</taxon>
        <taxon>Enterobacterales</taxon>
        <taxon>Yersiniaceae</taxon>
        <taxon>Serratia</taxon>
    </lineage>
</organism>
<dbReference type="InterPro" id="IPR044751">
    <property type="entry name" value="Ion_transp-like_CBS"/>
</dbReference>
<feature type="transmembrane region" description="Helical" evidence="11">
    <location>
        <begin position="125"/>
        <end position="148"/>
    </location>
</feature>
<dbReference type="InterPro" id="IPR036318">
    <property type="entry name" value="FAD-bd_PCMH-like_sf"/>
</dbReference>
<dbReference type="Pfam" id="PF00571">
    <property type="entry name" value="CBS"/>
    <property type="match status" value="2"/>
</dbReference>
<feature type="transmembrane region" description="Helical" evidence="11">
    <location>
        <begin position="46"/>
        <end position="68"/>
    </location>
</feature>
<dbReference type="GO" id="GO:0005886">
    <property type="term" value="C:plasma membrane"/>
    <property type="evidence" value="ECO:0007669"/>
    <property type="project" value="UniProtKB-SubCell"/>
</dbReference>
<dbReference type="InterPro" id="IPR000644">
    <property type="entry name" value="CBS_dom"/>
</dbReference>
<dbReference type="EMBL" id="LR134155">
    <property type="protein sequence ID" value="VEA74187.1"/>
    <property type="molecule type" value="Genomic_DNA"/>
</dbReference>
<evidence type="ECO:0000256" key="11">
    <source>
        <dbReference type="SAM" id="Phobius"/>
    </source>
</evidence>
<dbReference type="Gene3D" id="3.30.465.10">
    <property type="match status" value="1"/>
</dbReference>
<evidence type="ECO:0000256" key="1">
    <source>
        <dbReference type="ARBA" id="ARBA00004651"/>
    </source>
</evidence>
<proteinExistence type="inferred from homology"/>